<evidence type="ECO:0000256" key="1">
    <source>
        <dbReference type="ARBA" id="ARBA00004496"/>
    </source>
</evidence>
<comment type="caution">
    <text evidence="8">The sequence shown here is derived from an EMBL/GenBank/DDBJ whole genome shotgun (WGS) entry which is preliminary data.</text>
</comment>
<dbReference type="Gene3D" id="2.70.70.10">
    <property type="entry name" value="Glucose Permease (Domain IIA)"/>
    <property type="match status" value="1"/>
</dbReference>
<name>A0A921KMH2_9ACTN</name>
<evidence type="ECO:0000313" key="8">
    <source>
        <dbReference type="EMBL" id="HJF44726.1"/>
    </source>
</evidence>
<keyword evidence="2" id="KW-0813">Transport</keyword>
<dbReference type="RefSeq" id="WP_274958706.1">
    <property type="nucleotide sequence ID" value="NZ_CAUWLO010000010.1"/>
</dbReference>
<keyword evidence="3 8" id="KW-0762">Sugar transport</keyword>
<reference evidence="8" key="1">
    <citation type="journal article" date="2021" name="PeerJ">
        <title>Extensive microbial diversity within the chicken gut microbiome revealed by metagenomics and culture.</title>
        <authorList>
            <person name="Gilroy R."/>
            <person name="Ravi A."/>
            <person name="Getino M."/>
            <person name="Pursley I."/>
            <person name="Horton D.L."/>
            <person name="Alikhan N.F."/>
            <person name="Baker D."/>
            <person name="Gharbi K."/>
            <person name="Hall N."/>
            <person name="Watson M."/>
            <person name="Adriaenssens E.M."/>
            <person name="Foster-Nyarko E."/>
            <person name="Jarju S."/>
            <person name="Secka A."/>
            <person name="Antonio M."/>
            <person name="Oren A."/>
            <person name="Chaudhuri R.R."/>
            <person name="La Ragione R."/>
            <person name="Hildebrand F."/>
            <person name="Pallen M.J."/>
        </authorList>
    </citation>
    <scope>NUCLEOTIDE SEQUENCE</scope>
    <source>
        <strain evidence="8">CHK124-7917</strain>
    </source>
</reference>
<evidence type="ECO:0000256" key="5">
    <source>
        <dbReference type="ARBA" id="ARBA00022683"/>
    </source>
</evidence>
<dbReference type="SUPFAM" id="SSF51261">
    <property type="entry name" value="Duplicated hybrid motif"/>
    <property type="match status" value="1"/>
</dbReference>
<organism evidence="8 9">
    <name type="scientific">Thermophilibacter provencensis</name>
    <dbReference type="NCBI Taxonomy" id="1852386"/>
    <lineage>
        <taxon>Bacteria</taxon>
        <taxon>Bacillati</taxon>
        <taxon>Actinomycetota</taxon>
        <taxon>Coriobacteriia</taxon>
        <taxon>Coriobacteriales</taxon>
        <taxon>Atopobiaceae</taxon>
        <taxon>Thermophilibacter</taxon>
    </lineage>
</organism>
<keyword evidence="4" id="KW-0808">Transferase</keyword>
<evidence type="ECO:0000259" key="7">
    <source>
        <dbReference type="PROSITE" id="PS51093"/>
    </source>
</evidence>
<dbReference type="AlphaFoldDB" id="A0A921KMH2"/>
<sequence length="187" mass="19607">MGLFDKIKSKFVSDDGTFTPPEASFATRPDTVYAPVSGVLIPLEEVNDEIISAGLIGNGYGILPTGNGVLYSPVNGRIGATTVTNHSIGIATHEGIEVLIHIGIGTVNMKGKGFKRLVEANDEVHAGQPIMLFDVDAIKLAGHDEVIACVISNPDAFAKIRHVGASGTLIGDRPLVKIGDPLLVAKK</sequence>
<dbReference type="Pfam" id="PF00358">
    <property type="entry name" value="PTS_EIIA_1"/>
    <property type="match status" value="1"/>
</dbReference>
<evidence type="ECO:0000256" key="3">
    <source>
        <dbReference type="ARBA" id="ARBA00022597"/>
    </source>
</evidence>
<keyword evidence="5" id="KW-0598">Phosphotransferase system</keyword>
<dbReference type="NCBIfam" id="TIGR00830">
    <property type="entry name" value="PTBA"/>
    <property type="match status" value="1"/>
</dbReference>
<dbReference type="PROSITE" id="PS51093">
    <property type="entry name" value="PTS_EIIA_TYPE_1"/>
    <property type="match status" value="1"/>
</dbReference>
<dbReference type="PROSITE" id="PS00371">
    <property type="entry name" value="PTS_EIIA_TYPE_1_HIS"/>
    <property type="match status" value="1"/>
</dbReference>
<feature type="domain" description="PTS EIIA type-1" evidence="7">
    <location>
        <begin position="48"/>
        <end position="153"/>
    </location>
</feature>
<proteinExistence type="predicted"/>
<keyword evidence="6" id="KW-0418">Kinase</keyword>
<comment type="subcellular location">
    <subcellularLocation>
        <location evidence="1">Cytoplasm</location>
    </subcellularLocation>
</comment>
<dbReference type="Proteomes" id="UP000697330">
    <property type="component" value="Unassembled WGS sequence"/>
</dbReference>
<dbReference type="PANTHER" id="PTHR45008:SF1">
    <property type="entry name" value="PTS SYSTEM GLUCOSE-SPECIFIC EIIA COMPONENT"/>
    <property type="match status" value="1"/>
</dbReference>
<gene>
    <name evidence="8" type="ORF">K8U72_02935</name>
</gene>
<dbReference type="InterPro" id="IPR001127">
    <property type="entry name" value="PTS_EIIA_1_perm"/>
</dbReference>
<reference evidence="8" key="2">
    <citation type="submission" date="2021-09" db="EMBL/GenBank/DDBJ databases">
        <authorList>
            <person name="Gilroy R."/>
        </authorList>
    </citation>
    <scope>NUCLEOTIDE SEQUENCE</scope>
    <source>
        <strain evidence="8">CHK124-7917</strain>
    </source>
</reference>
<dbReference type="InterPro" id="IPR011055">
    <property type="entry name" value="Dup_hybrid_motif"/>
</dbReference>
<evidence type="ECO:0000256" key="6">
    <source>
        <dbReference type="ARBA" id="ARBA00022777"/>
    </source>
</evidence>
<dbReference type="GO" id="GO:0009401">
    <property type="term" value="P:phosphoenolpyruvate-dependent sugar phosphotransferase system"/>
    <property type="evidence" value="ECO:0007669"/>
    <property type="project" value="UniProtKB-KW"/>
</dbReference>
<dbReference type="PANTHER" id="PTHR45008">
    <property type="entry name" value="PTS SYSTEM GLUCOSE-SPECIFIC EIIA COMPONENT"/>
    <property type="match status" value="1"/>
</dbReference>
<evidence type="ECO:0000256" key="2">
    <source>
        <dbReference type="ARBA" id="ARBA00022448"/>
    </source>
</evidence>
<accession>A0A921KMH2</accession>
<dbReference type="InterPro" id="IPR050890">
    <property type="entry name" value="PTS_EIIA_component"/>
</dbReference>
<protein>
    <submittedName>
        <fullName evidence="8">PTS glucose transporter subunit IIA</fullName>
    </submittedName>
</protein>
<evidence type="ECO:0000313" key="9">
    <source>
        <dbReference type="Proteomes" id="UP000697330"/>
    </source>
</evidence>
<evidence type="ECO:0000256" key="4">
    <source>
        <dbReference type="ARBA" id="ARBA00022679"/>
    </source>
</evidence>
<dbReference type="GO" id="GO:0005737">
    <property type="term" value="C:cytoplasm"/>
    <property type="evidence" value="ECO:0007669"/>
    <property type="project" value="UniProtKB-SubCell"/>
</dbReference>
<dbReference type="GO" id="GO:0016301">
    <property type="term" value="F:kinase activity"/>
    <property type="evidence" value="ECO:0007669"/>
    <property type="project" value="UniProtKB-KW"/>
</dbReference>
<dbReference type="EMBL" id="DYWQ01000048">
    <property type="protein sequence ID" value="HJF44726.1"/>
    <property type="molecule type" value="Genomic_DNA"/>
</dbReference>